<evidence type="ECO:0000256" key="2">
    <source>
        <dbReference type="SAM" id="SignalP"/>
    </source>
</evidence>
<protein>
    <submittedName>
        <fullName evidence="3">Uncharacterized protein</fullName>
    </submittedName>
</protein>
<feature type="region of interest" description="Disordered" evidence="1">
    <location>
        <begin position="83"/>
        <end position="106"/>
    </location>
</feature>
<accession>A0AAD6UNW4</accession>
<sequence>MQRKMRWNLVTAITQSLYLVAMIKNTESFITAAARIPASGVAAAFPVNPDGVPLPPMAFILVHEVQHCNLLVDNHHLSDQKALDGENGLRVPAGPNNDFVTPPTSE</sequence>
<evidence type="ECO:0000313" key="4">
    <source>
        <dbReference type="Proteomes" id="UP001219525"/>
    </source>
</evidence>
<comment type="caution">
    <text evidence="3">The sequence shown here is derived from an EMBL/GenBank/DDBJ whole genome shotgun (WGS) entry which is preliminary data.</text>
</comment>
<evidence type="ECO:0000313" key="3">
    <source>
        <dbReference type="EMBL" id="KAJ7191346.1"/>
    </source>
</evidence>
<evidence type="ECO:0000256" key="1">
    <source>
        <dbReference type="SAM" id="MobiDB-lite"/>
    </source>
</evidence>
<reference evidence="3" key="1">
    <citation type="submission" date="2023-03" db="EMBL/GenBank/DDBJ databases">
        <title>Massive genome expansion in bonnet fungi (Mycena s.s.) driven by repeated elements and novel gene families across ecological guilds.</title>
        <authorList>
            <consortium name="Lawrence Berkeley National Laboratory"/>
            <person name="Harder C.B."/>
            <person name="Miyauchi S."/>
            <person name="Viragh M."/>
            <person name="Kuo A."/>
            <person name="Thoen E."/>
            <person name="Andreopoulos B."/>
            <person name="Lu D."/>
            <person name="Skrede I."/>
            <person name="Drula E."/>
            <person name="Henrissat B."/>
            <person name="Morin E."/>
            <person name="Kohler A."/>
            <person name="Barry K."/>
            <person name="LaButti K."/>
            <person name="Morin E."/>
            <person name="Salamov A."/>
            <person name="Lipzen A."/>
            <person name="Mereny Z."/>
            <person name="Hegedus B."/>
            <person name="Baldrian P."/>
            <person name="Stursova M."/>
            <person name="Weitz H."/>
            <person name="Taylor A."/>
            <person name="Grigoriev I.V."/>
            <person name="Nagy L.G."/>
            <person name="Martin F."/>
            <person name="Kauserud H."/>
        </authorList>
    </citation>
    <scope>NUCLEOTIDE SEQUENCE</scope>
    <source>
        <strain evidence="3">9144</strain>
    </source>
</reference>
<name>A0AAD6UNW4_9AGAR</name>
<dbReference type="EMBL" id="JARJCW010000134">
    <property type="protein sequence ID" value="KAJ7191346.1"/>
    <property type="molecule type" value="Genomic_DNA"/>
</dbReference>
<organism evidence="3 4">
    <name type="scientific">Mycena pura</name>
    <dbReference type="NCBI Taxonomy" id="153505"/>
    <lineage>
        <taxon>Eukaryota</taxon>
        <taxon>Fungi</taxon>
        <taxon>Dikarya</taxon>
        <taxon>Basidiomycota</taxon>
        <taxon>Agaricomycotina</taxon>
        <taxon>Agaricomycetes</taxon>
        <taxon>Agaricomycetidae</taxon>
        <taxon>Agaricales</taxon>
        <taxon>Marasmiineae</taxon>
        <taxon>Mycenaceae</taxon>
        <taxon>Mycena</taxon>
    </lineage>
</organism>
<dbReference type="AlphaFoldDB" id="A0AAD6UNW4"/>
<feature type="signal peptide" evidence="2">
    <location>
        <begin position="1"/>
        <end position="28"/>
    </location>
</feature>
<proteinExistence type="predicted"/>
<gene>
    <name evidence="3" type="ORF">GGX14DRAFT_579071</name>
</gene>
<keyword evidence="2" id="KW-0732">Signal</keyword>
<dbReference type="Proteomes" id="UP001219525">
    <property type="component" value="Unassembled WGS sequence"/>
</dbReference>
<keyword evidence="4" id="KW-1185">Reference proteome</keyword>
<feature type="chain" id="PRO_5042286422" evidence="2">
    <location>
        <begin position="29"/>
        <end position="106"/>
    </location>
</feature>